<keyword evidence="1" id="KW-0624">Polysaccharide degradation</keyword>
<gene>
    <name evidence="3" type="ORF">ACFPFU_03490</name>
</gene>
<dbReference type="Proteomes" id="UP001595818">
    <property type="component" value="Unassembled WGS sequence"/>
</dbReference>
<dbReference type="PANTHER" id="PTHR43772">
    <property type="entry name" value="ENDO-1,4-BETA-XYLANASE"/>
    <property type="match status" value="1"/>
</dbReference>
<accession>A0ABV9SWE6</accession>
<evidence type="ECO:0000256" key="1">
    <source>
        <dbReference type="ARBA" id="ARBA00022651"/>
    </source>
</evidence>
<proteinExistence type="predicted"/>
<dbReference type="InterPro" id="IPR023296">
    <property type="entry name" value="Glyco_hydro_beta-prop_sf"/>
</dbReference>
<dbReference type="SUPFAM" id="SSF75005">
    <property type="entry name" value="Arabinanase/levansucrase/invertase"/>
    <property type="match status" value="1"/>
</dbReference>
<evidence type="ECO:0000256" key="2">
    <source>
        <dbReference type="ARBA" id="ARBA00023277"/>
    </source>
</evidence>
<dbReference type="EMBL" id="JBHSJJ010000002">
    <property type="protein sequence ID" value="MFC4870735.1"/>
    <property type="molecule type" value="Genomic_DNA"/>
</dbReference>
<keyword evidence="1" id="KW-0858">Xylan degradation</keyword>
<keyword evidence="4" id="KW-1185">Reference proteome</keyword>
<dbReference type="RefSeq" id="WP_377061556.1">
    <property type="nucleotide sequence ID" value="NZ_JBHSJJ010000002.1"/>
</dbReference>
<reference evidence="4" key="1">
    <citation type="journal article" date="2019" name="Int. J. Syst. Evol. Microbiol.">
        <title>The Global Catalogue of Microorganisms (GCM) 10K type strain sequencing project: providing services to taxonomists for standard genome sequencing and annotation.</title>
        <authorList>
            <consortium name="The Broad Institute Genomics Platform"/>
            <consortium name="The Broad Institute Genome Sequencing Center for Infectious Disease"/>
            <person name="Wu L."/>
            <person name="Ma J."/>
        </authorList>
    </citation>
    <scope>NUCLEOTIDE SEQUENCE [LARGE SCALE GENOMIC DNA]</scope>
    <source>
        <strain evidence="4">CGMCC 4.7466</strain>
    </source>
</reference>
<dbReference type="PANTHER" id="PTHR43772:SF2">
    <property type="entry name" value="PUTATIVE (AFU_ORTHOLOGUE AFUA_2G04480)-RELATED"/>
    <property type="match status" value="1"/>
</dbReference>
<name>A0ABV9SWE6_9BACT</name>
<sequence>MDFKGKSYYIYHNGALKDGGSYRRSVCIDYLHYNPDGTMKRVVMTSEGVQHIAG</sequence>
<evidence type="ECO:0000313" key="3">
    <source>
        <dbReference type="EMBL" id="MFC4870735.1"/>
    </source>
</evidence>
<keyword evidence="2" id="KW-0119">Carbohydrate metabolism</keyword>
<evidence type="ECO:0000313" key="4">
    <source>
        <dbReference type="Proteomes" id="UP001595818"/>
    </source>
</evidence>
<dbReference type="Gene3D" id="2.115.10.20">
    <property type="entry name" value="Glycosyl hydrolase domain, family 43"/>
    <property type="match status" value="1"/>
</dbReference>
<dbReference type="InterPro" id="IPR052176">
    <property type="entry name" value="Glycosyl_Hydrlase_43_Enz"/>
</dbReference>
<protein>
    <submittedName>
        <fullName evidence="3">Uncharacterized protein</fullName>
    </submittedName>
</protein>
<comment type="caution">
    <text evidence="3">The sequence shown here is derived from an EMBL/GenBank/DDBJ whole genome shotgun (WGS) entry which is preliminary data.</text>
</comment>
<organism evidence="3 4">
    <name type="scientific">Negadavirga shengliensis</name>
    <dbReference type="NCBI Taxonomy" id="1389218"/>
    <lineage>
        <taxon>Bacteria</taxon>
        <taxon>Pseudomonadati</taxon>
        <taxon>Bacteroidota</taxon>
        <taxon>Cytophagia</taxon>
        <taxon>Cytophagales</taxon>
        <taxon>Cyclobacteriaceae</taxon>
        <taxon>Negadavirga</taxon>
    </lineage>
</organism>